<feature type="transmembrane region" description="Helical" evidence="1">
    <location>
        <begin position="244"/>
        <end position="263"/>
    </location>
</feature>
<feature type="transmembrane region" description="Helical" evidence="1">
    <location>
        <begin position="67"/>
        <end position="86"/>
    </location>
</feature>
<dbReference type="Pfam" id="PF01757">
    <property type="entry name" value="Acyl_transf_3"/>
    <property type="match status" value="1"/>
</dbReference>
<evidence type="ECO:0000256" key="1">
    <source>
        <dbReference type="SAM" id="Phobius"/>
    </source>
</evidence>
<keyword evidence="1" id="KW-1133">Transmembrane helix</keyword>
<gene>
    <name evidence="3" type="ORF">C7419_1012169</name>
</gene>
<organism evidence="3 4">
    <name type="scientific">Cupriavidus plantarum</name>
    <dbReference type="NCBI Taxonomy" id="942865"/>
    <lineage>
        <taxon>Bacteria</taxon>
        <taxon>Pseudomonadati</taxon>
        <taxon>Pseudomonadota</taxon>
        <taxon>Betaproteobacteria</taxon>
        <taxon>Burkholderiales</taxon>
        <taxon>Burkholderiaceae</taxon>
        <taxon>Cupriavidus</taxon>
    </lineage>
</organism>
<feature type="domain" description="Acyltransferase 3" evidence="2">
    <location>
        <begin position="4"/>
        <end position="345"/>
    </location>
</feature>
<protein>
    <submittedName>
        <fullName evidence="3">Peptidoglycan/LPS O-acetylase OafA/YrhL</fullName>
    </submittedName>
</protein>
<evidence type="ECO:0000313" key="3">
    <source>
        <dbReference type="EMBL" id="PWK38275.1"/>
    </source>
</evidence>
<feature type="transmembrane region" description="Helical" evidence="1">
    <location>
        <begin position="214"/>
        <end position="232"/>
    </location>
</feature>
<reference evidence="3 4" key="1">
    <citation type="submission" date="2018-05" db="EMBL/GenBank/DDBJ databases">
        <title>Genomic Encyclopedia of Type Strains, Phase IV (KMG-V): Genome sequencing to study the core and pangenomes of soil and plant-associated prokaryotes.</title>
        <authorList>
            <person name="Whitman W."/>
        </authorList>
    </citation>
    <scope>NUCLEOTIDE SEQUENCE [LARGE SCALE GENOMIC DNA]</scope>
    <source>
        <strain evidence="3 4">SLV-132</strain>
    </source>
</reference>
<keyword evidence="1" id="KW-0812">Transmembrane</keyword>
<dbReference type="Proteomes" id="UP000245754">
    <property type="component" value="Unassembled WGS sequence"/>
</dbReference>
<dbReference type="InterPro" id="IPR050879">
    <property type="entry name" value="Acyltransferase_3"/>
</dbReference>
<comment type="caution">
    <text evidence="3">The sequence shown here is derived from an EMBL/GenBank/DDBJ whole genome shotgun (WGS) entry which is preliminary data.</text>
</comment>
<dbReference type="PANTHER" id="PTHR23028:SF53">
    <property type="entry name" value="ACYL_TRANSF_3 DOMAIN-CONTAINING PROTEIN"/>
    <property type="match status" value="1"/>
</dbReference>
<feature type="transmembrane region" description="Helical" evidence="1">
    <location>
        <begin position="158"/>
        <end position="178"/>
    </location>
</feature>
<dbReference type="GO" id="GO:0016747">
    <property type="term" value="F:acyltransferase activity, transferring groups other than amino-acyl groups"/>
    <property type="evidence" value="ECO:0007669"/>
    <property type="project" value="InterPro"/>
</dbReference>
<sequence length="370" mass="40897">MGSFRLLLAIAVVVAHSAPLFGLQLTGGAVAVQAFYIVSGFYVSLILNEKYGPGAAGTKLFYSNRFLRIYPIYWTVLLASIALSFVERWQPGIHTTGALDNLIRDFPGLSLGGKLYILVTNVSLVGMDWGNFLRFDGGHIQATVNAFQHRPRAYEMDFVPQAWTLGVEVVVYLIAPFLFRRSVPVLAAIVALTTAARAYAFHLGLTEDPWTYRFFPFELGLFVLGSIAYRVYKADTILNQRYAGWICLAAVLGLTFYFPHLSAAPSVIPGFQAGQLLYLLAVFIGIPAIFQLTKINKTDRWIGELSYPVYLSQMMIIPLCSGQFGPGNVYPVIGTVAVSALIVLLIDRPLEKFRQARVRRVKGAQWSAPA</sequence>
<feature type="transmembrane region" description="Helical" evidence="1">
    <location>
        <begin position="185"/>
        <end position="202"/>
    </location>
</feature>
<keyword evidence="4" id="KW-1185">Reference proteome</keyword>
<dbReference type="GO" id="GO:0016020">
    <property type="term" value="C:membrane"/>
    <property type="evidence" value="ECO:0007669"/>
    <property type="project" value="TreeGrafter"/>
</dbReference>
<dbReference type="GO" id="GO:0000271">
    <property type="term" value="P:polysaccharide biosynthetic process"/>
    <property type="evidence" value="ECO:0007669"/>
    <property type="project" value="TreeGrafter"/>
</dbReference>
<dbReference type="RefSeq" id="WP_109581887.1">
    <property type="nucleotide sequence ID" value="NZ_QGGT01000001.1"/>
</dbReference>
<dbReference type="InterPro" id="IPR002656">
    <property type="entry name" value="Acyl_transf_3_dom"/>
</dbReference>
<evidence type="ECO:0000259" key="2">
    <source>
        <dbReference type="Pfam" id="PF01757"/>
    </source>
</evidence>
<name>A0A316F275_9BURK</name>
<keyword evidence="1" id="KW-0472">Membrane</keyword>
<dbReference type="PANTHER" id="PTHR23028">
    <property type="entry name" value="ACETYLTRANSFERASE"/>
    <property type="match status" value="1"/>
</dbReference>
<proteinExistence type="predicted"/>
<dbReference type="EMBL" id="QGGT01000001">
    <property type="protein sequence ID" value="PWK38275.1"/>
    <property type="molecule type" value="Genomic_DNA"/>
</dbReference>
<accession>A0A316F275</accession>
<dbReference type="AlphaFoldDB" id="A0A316F275"/>
<feature type="transmembrane region" description="Helical" evidence="1">
    <location>
        <begin position="27"/>
        <end position="47"/>
    </location>
</feature>
<feature type="transmembrane region" description="Helical" evidence="1">
    <location>
        <begin position="275"/>
        <end position="293"/>
    </location>
</feature>
<feature type="transmembrane region" description="Helical" evidence="1">
    <location>
        <begin position="330"/>
        <end position="350"/>
    </location>
</feature>
<evidence type="ECO:0000313" key="4">
    <source>
        <dbReference type="Proteomes" id="UP000245754"/>
    </source>
</evidence>